<feature type="transmembrane region" description="Helical" evidence="7">
    <location>
        <begin position="32"/>
        <end position="51"/>
    </location>
</feature>
<evidence type="ECO:0000256" key="2">
    <source>
        <dbReference type="ARBA" id="ARBA00006148"/>
    </source>
</evidence>
<feature type="transmembrane region" description="Helical" evidence="7">
    <location>
        <begin position="5"/>
        <end position="20"/>
    </location>
</feature>
<feature type="transmembrane region" description="Helical" evidence="7">
    <location>
        <begin position="370"/>
        <end position="388"/>
    </location>
</feature>
<dbReference type="SUPFAM" id="SSF118215">
    <property type="entry name" value="Proton glutamate symport protein"/>
    <property type="match status" value="1"/>
</dbReference>
<protein>
    <submittedName>
        <fullName evidence="8">L-cystine uptake protein TcyP</fullName>
    </submittedName>
</protein>
<name>A0ABM9A4T8_9VIBR</name>
<feature type="transmembrane region" description="Helical" evidence="7">
    <location>
        <begin position="107"/>
        <end position="130"/>
    </location>
</feature>
<reference evidence="8" key="1">
    <citation type="submission" date="2021-11" db="EMBL/GenBank/DDBJ databases">
        <authorList>
            <person name="Rodrigo-Torres L."/>
            <person name="Arahal R. D."/>
            <person name="Lucena T."/>
        </authorList>
    </citation>
    <scope>NUCLEOTIDE SEQUENCE</scope>
    <source>
        <strain evidence="8">CECT 7928</strain>
    </source>
</reference>
<dbReference type="PANTHER" id="PTHR42865:SF5">
    <property type="entry name" value="L-CYSTINE TRANSPORTER TCYP"/>
    <property type="match status" value="1"/>
</dbReference>
<comment type="similarity">
    <text evidence="2">Belongs to the dicarboxylate/amino acid:cation symporter (DAACS) (TC 2.A.23) family.</text>
</comment>
<dbReference type="RefSeq" id="WP_237361655.1">
    <property type="nucleotide sequence ID" value="NZ_CAKLDM010000002.1"/>
</dbReference>
<sequence length="459" mass="48158">MSLSFFAAIAVFLFILFFLYQRQRRNNTLSQLVLFGLILGSLFGLGIHVVLGTGNPVIQQVLEWTNIVGSGYVGLLKMIIMPLVLVSMISAVLKLDKGGSLGKISGITIFVLLLTTAIAALVGIVVTHVFGLSAAGLTEGAREAARATVLENRLQSVHDLTIPQMLISFIPTNPFADLTGARSTSIIAIVIFGVLAGIAARKVAHENSELEPTIKSIVDASQAIVMRLVRMIMALTPYGIAALMAKVVATSSVADILNLFGFIVASYSAIILMFVVHGLLLSFVGVSPKQYFKKIWPVLTFAFTSRSSAATIPLNVETQINKLNVPPAVANLSATFGATIGQNGCAGIYPAMLAVMVAPTVGINPMDTHFILSLIAIVTISSFGIAGVGGGATFAALIVLPAMGLPVTIAALLISIEPLIDMARTALNVSGAMTAGTITSRLLKQQDLNPDGETASQQA</sequence>
<dbReference type="Gene3D" id="1.10.3860.10">
    <property type="entry name" value="Sodium:dicarboxylate symporter"/>
    <property type="match status" value="1"/>
</dbReference>
<evidence type="ECO:0000256" key="5">
    <source>
        <dbReference type="ARBA" id="ARBA00022989"/>
    </source>
</evidence>
<feature type="transmembrane region" description="Helical" evidence="7">
    <location>
        <begin position="185"/>
        <end position="204"/>
    </location>
</feature>
<evidence type="ECO:0000256" key="3">
    <source>
        <dbReference type="ARBA" id="ARBA00022448"/>
    </source>
</evidence>
<evidence type="ECO:0000313" key="9">
    <source>
        <dbReference type="Proteomes" id="UP000838748"/>
    </source>
</evidence>
<organism evidence="8 9">
    <name type="scientific">Vibrio marisflavi CECT 7928</name>
    <dbReference type="NCBI Taxonomy" id="634439"/>
    <lineage>
        <taxon>Bacteria</taxon>
        <taxon>Pseudomonadati</taxon>
        <taxon>Pseudomonadota</taxon>
        <taxon>Gammaproteobacteria</taxon>
        <taxon>Vibrionales</taxon>
        <taxon>Vibrionaceae</taxon>
        <taxon>Vibrio</taxon>
    </lineage>
</organism>
<keyword evidence="6 7" id="KW-0472">Membrane</keyword>
<evidence type="ECO:0000313" key="8">
    <source>
        <dbReference type="EMBL" id="CAH0539681.1"/>
    </source>
</evidence>
<dbReference type="Pfam" id="PF00375">
    <property type="entry name" value="SDF"/>
    <property type="match status" value="1"/>
</dbReference>
<evidence type="ECO:0000256" key="4">
    <source>
        <dbReference type="ARBA" id="ARBA00022692"/>
    </source>
</evidence>
<feature type="transmembrane region" description="Helical" evidence="7">
    <location>
        <begin position="256"/>
        <end position="283"/>
    </location>
</feature>
<keyword evidence="4 7" id="KW-0812">Transmembrane</keyword>
<feature type="transmembrane region" description="Helical" evidence="7">
    <location>
        <begin position="224"/>
        <end position="244"/>
    </location>
</feature>
<proteinExistence type="inferred from homology"/>
<gene>
    <name evidence="8" type="primary">tcyP</name>
    <name evidence="8" type="ORF">VMF7928_02358</name>
</gene>
<keyword evidence="5 7" id="KW-1133">Transmembrane helix</keyword>
<keyword evidence="9" id="KW-1185">Reference proteome</keyword>
<dbReference type="Proteomes" id="UP000838748">
    <property type="component" value="Unassembled WGS sequence"/>
</dbReference>
<keyword evidence="3" id="KW-0813">Transport</keyword>
<evidence type="ECO:0000256" key="6">
    <source>
        <dbReference type="ARBA" id="ARBA00023136"/>
    </source>
</evidence>
<comment type="subcellular location">
    <subcellularLocation>
        <location evidence="1">Membrane</location>
        <topology evidence="1">Multi-pass membrane protein</topology>
    </subcellularLocation>
</comment>
<dbReference type="InterPro" id="IPR001991">
    <property type="entry name" value="Na-dicarboxylate_symporter"/>
</dbReference>
<feature type="transmembrane region" description="Helical" evidence="7">
    <location>
        <begin position="394"/>
        <end position="414"/>
    </location>
</feature>
<dbReference type="InterPro" id="IPR036458">
    <property type="entry name" value="Na:dicarbo_symporter_sf"/>
</dbReference>
<evidence type="ECO:0000256" key="7">
    <source>
        <dbReference type="SAM" id="Phobius"/>
    </source>
</evidence>
<dbReference type="PANTHER" id="PTHR42865">
    <property type="entry name" value="PROTON/GLUTAMATE-ASPARTATE SYMPORTER"/>
    <property type="match status" value="1"/>
</dbReference>
<dbReference type="PRINTS" id="PR00173">
    <property type="entry name" value="EDTRNSPORT"/>
</dbReference>
<evidence type="ECO:0000256" key="1">
    <source>
        <dbReference type="ARBA" id="ARBA00004141"/>
    </source>
</evidence>
<comment type="caution">
    <text evidence="8">The sequence shown here is derived from an EMBL/GenBank/DDBJ whole genome shotgun (WGS) entry which is preliminary data.</text>
</comment>
<feature type="transmembrane region" description="Helical" evidence="7">
    <location>
        <begin position="71"/>
        <end position="95"/>
    </location>
</feature>
<dbReference type="EMBL" id="CAKLDM010000002">
    <property type="protein sequence ID" value="CAH0539681.1"/>
    <property type="molecule type" value="Genomic_DNA"/>
</dbReference>
<accession>A0ABM9A4T8</accession>